<reference evidence="1" key="2">
    <citation type="submission" date="2020-06" db="EMBL/GenBank/DDBJ databases">
        <title>Helianthus annuus Genome sequencing and assembly Release 2.</title>
        <authorList>
            <person name="Gouzy J."/>
            <person name="Langlade N."/>
            <person name="Munos S."/>
        </authorList>
    </citation>
    <scope>NUCLEOTIDE SEQUENCE</scope>
    <source>
        <tissue evidence="1">Leaves</tissue>
    </source>
</reference>
<accession>A0A9K3IZ86</accession>
<reference evidence="1" key="1">
    <citation type="journal article" date="2017" name="Nature">
        <title>The sunflower genome provides insights into oil metabolism, flowering and Asterid evolution.</title>
        <authorList>
            <person name="Badouin H."/>
            <person name="Gouzy J."/>
            <person name="Grassa C.J."/>
            <person name="Murat F."/>
            <person name="Staton S.E."/>
            <person name="Cottret L."/>
            <person name="Lelandais-Briere C."/>
            <person name="Owens G.L."/>
            <person name="Carrere S."/>
            <person name="Mayjonade B."/>
            <person name="Legrand L."/>
            <person name="Gill N."/>
            <person name="Kane N.C."/>
            <person name="Bowers J.E."/>
            <person name="Hubner S."/>
            <person name="Bellec A."/>
            <person name="Berard A."/>
            <person name="Berges H."/>
            <person name="Blanchet N."/>
            <person name="Boniface M.C."/>
            <person name="Brunel D."/>
            <person name="Catrice O."/>
            <person name="Chaidir N."/>
            <person name="Claudel C."/>
            <person name="Donnadieu C."/>
            <person name="Faraut T."/>
            <person name="Fievet G."/>
            <person name="Helmstetter N."/>
            <person name="King M."/>
            <person name="Knapp S.J."/>
            <person name="Lai Z."/>
            <person name="Le Paslier M.C."/>
            <person name="Lippi Y."/>
            <person name="Lorenzon L."/>
            <person name="Mandel J.R."/>
            <person name="Marage G."/>
            <person name="Marchand G."/>
            <person name="Marquand E."/>
            <person name="Bret-Mestries E."/>
            <person name="Morien E."/>
            <person name="Nambeesan S."/>
            <person name="Nguyen T."/>
            <person name="Pegot-Espagnet P."/>
            <person name="Pouilly N."/>
            <person name="Raftis F."/>
            <person name="Sallet E."/>
            <person name="Schiex T."/>
            <person name="Thomas J."/>
            <person name="Vandecasteele C."/>
            <person name="Vares D."/>
            <person name="Vear F."/>
            <person name="Vautrin S."/>
            <person name="Crespi M."/>
            <person name="Mangin B."/>
            <person name="Burke J.M."/>
            <person name="Salse J."/>
            <person name="Munos S."/>
            <person name="Vincourt P."/>
            <person name="Rieseberg L.H."/>
            <person name="Langlade N.B."/>
        </authorList>
    </citation>
    <scope>NUCLEOTIDE SEQUENCE</scope>
    <source>
        <tissue evidence="1">Leaves</tissue>
    </source>
</reference>
<sequence>MALNTGLRSLSSKLIASVYSSLAKSDSGSTLPLKRVKIVLESGCLPGGLRCLLNGSELSKKVVAYLVFDQLPPIQLFLWLITLTLCFFTQSM</sequence>
<evidence type="ECO:0000313" key="2">
    <source>
        <dbReference type="Proteomes" id="UP000215914"/>
    </source>
</evidence>
<evidence type="ECO:0000313" key="1">
    <source>
        <dbReference type="EMBL" id="KAF5805873.1"/>
    </source>
</evidence>
<keyword evidence="2" id="KW-1185">Reference proteome</keyword>
<dbReference type="EMBL" id="MNCJ02000320">
    <property type="protein sequence ID" value="KAF5805873.1"/>
    <property type="molecule type" value="Genomic_DNA"/>
</dbReference>
<dbReference type="Proteomes" id="UP000215914">
    <property type="component" value="Unassembled WGS sequence"/>
</dbReference>
<organism evidence="1 2">
    <name type="scientific">Helianthus annuus</name>
    <name type="common">Common sunflower</name>
    <dbReference type="NCBI Taxonomy" id="4232"/>
    <lineage>
        <taxon>Eukaryota</taxon>
        <taxon>Viridiplantae</taxon>
        <taxon>Streptophyta</taxon>
        <taxon>Embryophyta</taxon>
        <taxon>Tracheophyta</taxon>
        <taxon>Spermatophyta</taxon>
        <taxon>Magnoliopsida</taxon>
        <taxon>eudicotyledons</taxon>
        <taxon>Gunneridae</taxon>
        <taxon>Pentapetalae</taxon>
        <taxon>asterids</taxon>
        <taxon>campanulids</taxon>
        <taxon>Asterales</taxon>
        <taxon>Asteraceae</taxon>
        <taxon>Asteroideae</taxon>
        <taxon>Heliantheae alliance</taxon>
        <taxon>Heliantheae</taxon>
        <taxon>Helianthus</taxon>
    </lineage>
</organism>
<name>A0A9K3IZ86_HELAN</name>
<dbReference type="Gramene" id="mRNA:HanXRQr2_Chr05g0214541">
    <property type="protein sequence ID" value="mRNA:HanXRQr2_Chr05g0214541"/>
    <property type="gene ID" value="HanXRQr2_Chr05g0214541"/>
</dbReference>
<proteinExistence type="predicted"/>
<dbReference type="AlphaFoldDB" id="A0A9K3IZ86"/>
<gene>
    <name evidence="1" type="ORF">HanXRQr2_Chr05g0214541</name>
</gene>
<protein>
    <submittedName>
        <fullName evidence="1">Uncharacterized protein</fullName>
    </submittedName>
</protein>
<comment type="caution">
    <text evidence="1">The sequence shown here is derived from an EMBL/GenBank/DDBJ whole genome shotgun (WGS) entry which is preliminary data.</text>
</comment>